<dbReference type="InterPro" id="IPR009660">
    <property type="entry name" value="Phage_A500_Gp15"/>
</dbReference>
<dbReference type="RefSeq" id="WP_110045955.1">
    <property type="nucleotide sequence ID" value="NZ_CP054613.1"/>
</dbReference>
<dbReference type="OrthoDB" id="2660602at2"/>
<dbReference type="Pfam" id="PF06854">
    <property type="entry name" value="Phage_Gp15"/>
    <property type="match status" value="1"/>
</dbReference>
<keyword evidence="2" id="KW-1185">Reference proteome</keyword>
<evidence type="ECO:0000313" key="2">
    <source>
        <dbReference type="Proteomes" id="UP000246635"/>
    </source>
</evidence>
<dbReference type="AlphaFoldDB" id="A0A2V2YNT8"/>
<name>A0A2V2YNT8_9BACL</name>
<proteinExistence type="predicted"/>
<protein>
    <submittedName>
        <fullName evidence="1">Bacteriophage Gp15 protein</fullName>
    </submittedName>
</protein>
<organism evidence="1 2">
    <name type="scientific">Paenibacillus cellulosilyticus</name>
    <dbReference type="NCBI Taxonomy" id="375489"/>
    <lineage>
        <taxon>Bacteria</taxon>
        <taxon>Bacillati</taxon>
        <taxon>Bacillota</taxon>
        <taxon>Bacilli</taxon>
        <taxon>Bacillales</taxon>
        <taxon>Paenibacillaceae</taxon>
        <taxon>Paenibacillus</taxon>
    </lineage>
</organism>
<dbReference type="EMBL" id="QGTQ01000021">
    <property type="protein sequence ID" value="PWV97436.1"/>
    <property type="molecule type" value="Genomic_DNA"/>
</dbReference>
<dbReference type="Proteomes" id="UP000246635">
    <property type="component" value="Unassembled WGS sequence"/>
</dbReference>
<sequence length="125" mass="14535">MPDFNGQVSSSGERWYDLHDDWPLIEASIAKQYGIRVRQHKDMPWDEFCTLVSGLMSDTPLGGIVAIRAEKDPKAIKAFSPDQRRIHREWRTKQAQQKLSDPERLDKDMEALSTLFRKMFGKEAR</sequence>
<gene>
    <name evidence="1" type="ORF">DFQ01_12180</name>
</gene>
<evidence type="ECO:0000313" key="1">
    <source>
        <dbReference type="EMBL" id="PWV97436.1"/>
    </source>
</evidence>
<comment type="caution">
    <text evidence="1">The sequence shown here is derived from an EMBL/GenBank/DDBJ whole genome shotgun (WGS) entry which is preliminary data.</text>
</comment>
<reference evidence="1 2" key="1">
    <citation type="submission" date="2018-05" db="EMBL/GenBank/DDBJ databases">
        <title>Genomic Encyclopedia of Type Strains, Phase III (KMG-III): the genomes of soil and plant-associated and newly described type strains.</title>
        <authorList>
            <person name="Whitman W."/>
        </authorList>
    </citation>
    <scope>NUCLEOTIDE SEQUENCE [LARGE SCALE GENOMIC DNA]</scope>
    <source>
        <strain evidence="1 2">CECT 5696</strain>
    </source>
</reference>
<accession>A0A2V2YNT8</accession>